<keyword evidence="3" id="KW-0274">FAD</keyword>
<dbReference type="PANTHER" id="PTHR43735">
    <property type="entry name" value="APOPTOSIS-INDUCING FACTOR 1"/>
    <property type="match status" value="1"/>
</dbReference>
<comment type="similarity">
    <text evidence="1">Belongs to the FAD-dependent oxidoreductase family.</text>
</comment>
<dbReference type="GO" id="GO:0004174">
    <property type="term" value="F:electron-transferring-flavoprotein dehydrogenase activity"/>
    <property type="evidence" value="ECO:0007669"/>
    <property type="project" value="TreeGrafter"/>
</dbReference>
<evidence type="ECO:0000256" key="2">
    <source>
        <dbReference type="ARBA" id="ARBA00022630"/>
    </source>
</evidence>
<dbReference type="STRING" id="1296100.A0A1B9GAG9"/>
<name>A0A1B9GAG9_9TREE</name>
<dbReference type="EMBL" id="KI894019">
    <property type="protein sequence ID" value="OCF28013.1"/>
    <property type="molecule type" value="Genomic_DNA"/>
</dbReference>
<sequence length="435" mass="47030">MVDQTYRNIVVIGASAAGHTLANELIPILPGGYRILLIDALEYSFWTIGALRAAVVPGRWEEKIVLPLRTSTCFPHGSVHEVIAPNRVVELRKGSVVLERPFEGSVEVPFLRAILATGSIQPSPMRPSSGWSKEEYMAALRKSQEDLKNAKALVIVGGGPVGIEFAGEVRSAYPDKEITLIHNRSTLLSPISEKKSGSGRKESSDDPSSWASPPTHLKLSNTLTSLVKAQNVRLILDDKVIIPDGLGNTNAEEEWEGSFGLQSSLKVIKTENGQRVKADYIFLSVGNKPNSAFVRGTDPNAVEGSTGLVKVDEYLRVCAVVKSSILGDGNYYAIGDVNNAQGMKTSYLATIQAKSAATNIVNEINNKLLIPYIPGTFSGLFIPFGPEIGAGSLTFPYLGTWTVGNGIVRTAKGRKLLLDKWGAFWKGKEKVDIII</sequence>
<dbReference type="Gene3D" id="3.50.50.100">
    <property type="match status" value="2"/>
</dbReference>
<evidence type="ECO:0000313" key="7">
    <source>
        <dbReference type="EMBL" id="OCF28013.1"/>
    </source>
</evidence>
<dbReference type="AlphaFoldDB" id="A0A1B9GAG9"/>
<dbReference type="InterPro" id="IPR023753">
    <property type="entry name" value="FAD/NAD-binding_dom"/>
</dbReference>
<proteinExistence type="inferred from homology"/>
<evidence type="ECO:0000256" key="3">
    <source>
        <dbReference type="ARBA" id="ARBA00022827"/>
    </source>
</evidence>
<dbReference type="SUPFAM" id="SSF51905">
    <property type="entry name" value="FAD/NAD(P)-binding domain"/>
    <property type="match status" value="1"/>
</dbReference>
<dbReference type="InterPro" id="IPR036188">
    <property type="entry name" value="FAD/NAD-bd_sf"/>
</dbReference>
<gene>
    <name evidence="7" type="ORF">I302_02864</name>
</gene>
<feature type="domain" description="FAD/NAD(P)-binding" evidence="6">
    <location>
        <begin position="8"/>
        <end position="192"/>
    </location>
</feature>
<reference evidence="7" key="1">
    <citation type="submission" date="2013-07" db="EMBL/GenBank/DDBJ databases">
        <title>The Genome Sequence of Cryptococcus bestiolae CBS10118.</title>
        <authorList>
            <consortium name="The Broad Institute Genome Sequencing Platform"/>
            <person name="Cuomo C."/>
            <person name="Litvintseva A."/>
            <person name="Chen Y."/>
            <person name="Heitman J."/>
            <person name="Sun S."/>
            <person name="Springer D."/>
            <person name="Dromer F."/>
            <person name="Young S.K."/>
            <person name="Zeng Q."/>
            <person name="Gargeya S."/>
            <person name="Fitzgerald M."/>
            <person name="Abouelleil A."/>
            <person name="Alvarado L."/>
            <person name="Berlin A.M."/>
            <person name="Chapman S.B."/>
            <person name="Dewar J."/>
            <person name="Goldberg J."/>
            <person name="Griggs A."/>
            <person name="Gujja S."/>
            <person name="Hansen M."/>
            <person name="Howarth C."/>
            <person name="Imamovic A."/>
            <person name="Larimer J."/>
            <person name="McCowan C."/>
            <person name="Murphy C."/>
            <person name="Pearson M."/>
            <person name="Priest M."/>
            <person name="Roberts A."/>
            <person name="Saif S."/>
            <person name="Shea T."/>
            <person name="Sykes S."/>
            <person name="Wortman J."/>
            <person name="Nusbaum C."/>
            <person name="Birren B."/>
        </authorList>
    </citation>
    <scope>NUCLEOTIDE SEQUENCE [LARGE SCALE GENOMIC DNA]</scope>
    <source>
        <strain evidence="7">CBS 10118</strain>
    </source>
</reference>
<organism evidence="7">
    <name type="scientific">Kwoniella bestiolae CBS 10118</name>
    <dbReference type="NCBI Taxonomy" id="1296100"/>
    <lineage>
        <taxon>Eukaryota</taxon>
        <taxon>Fungi</taxon>
        <taxon>Dikarya</taxon>
        <taxon>Basidiomycota</taxon>
        <taxon>Agaricomycotina</taxon>
        <taxon>Tremellomycetes</taxon>
        <taxon>Tremellales</taxon>
        <taxon>Cryptococcaceae</taxon>
        <taxon>Kwoniella</taxon>
    </lineage>
</organism>
<evidence type="ECO:0000259" key="6">
    <source>
        <dbReference type="Pfam" id="PF07992"/>
    </source>
</evidence>
<dbReference type="GO" id="GO:0050660">
    <property type="term" value="F:flavin adenine dinucleotide binding"/>
    <property type="evidence" value="ECO:0007669"/>
    <property type="project" value="TreeGrafter"/>
</dbReference>
<reference evidence="7" key="2">
    <citation type="submission" date="2014-01" db="EMBL/GenBank/DDBJ databases">
        <title>Evolution of pathogenesis and genome organization in the Tremellales.</title>
        <authorList>
            <person name="Cuomo C."/>
            <person name="Litvintseva A."/>
            <person name="Heitman J."/>
            <person name="Chen Y."/>
            <person name="Sun S."/>
            <person name="Springer D."/>
            <person name="Dromer F."/>
            <person name="Young S."/>
            <person name="Zeng Q."/>
            <person name="Chapman S."/>
            <person name="Gujja S."/>
            <person name="Saif S."/>
            <person name="Birren B."/>
        </authorList>
    </citation>
    <scope>NUCLEOTIDE SEQUENCE</scope>
    <source>
        <strain evidence="7">CBS 10118</strain>
    </source>
</reference>
<dbReference type="GO" id="GO:0005737">
    <property type="term" value="C:cytoplasm"/>
    <property type="evidence" value="ECO:0007669"/>
    <property type="project" value="TreeGrafter"/>
</dbReference>
<dbReference type="OrthoDB" id="202203at2759"/>
<accession>A0A1B9GAG9</accession>
<feature type="compositionally biased region" description="Basic and acidic residues" evidence="5">
    <location>
        <begin position="192"/>
        <end position="204"/>
    </location>
</feature>
<evidence type="ECO:0000256" key="1">
    <source>
        <dbReference type="ARBA" id="ARBA00006442"/>
    </source>
</evidence>
<keyword evidence="4" id="KW-0560">Oxidoreductase</keyword>
<dbReference type="PRINTS" id="PR00368">
    <property type="entry name" value="FADPNR"/>
</dbReference>
<dbReference type="PRINTS" id="PR00411">
    <property type="entry name" value="PNDRDTASEI"/>
</dbReference>
<evidence type="ECO:0000256" key="5">
    <source>
        <dbReference type="SAM" id="MobiDB-lite"/>
    </source>
</evidence>
<feature type="domain" description="FAD/NAD(P)-binding" evidence="6">
    <location>
        <begin position="258"/>
        <end position="346"/>
    </location>
</feature>
<evidence type="ECO:0000256" key="4">
    <source>
        <dbReference type="ARBA" id="ARBA00023002"/>
    </source>
</evidence>
<keyword evidence="2" id="KW-0285">Flavoprotein</keyword>
<dbReference type="Pfam" id="PF07992">
    <property type="entry name" value="Pyr_redox_2"/>
    <property type="match status" value="2"/>
</dbReference>
<dbReference type="VEuPathDB" id="FungiDB:I302_02864"/>
<protein>
    <recommendedName>
        <fullName evidence="6">FAD/NAD(P)-binding domain-containing protein</fullName>
    </recommendedName>
</protein>
<feature type="region of interest" description="Disordered" evidence="5">
    <location>
        <begin position="190"/>
        <end position="215"/>
    </location>
</feature>
<dbReference type="PANTHER" id="PTHR43735:SF3">
    <property type="entry name" value="FERROPTOSIS SUPPRESSOR PROTEIN 1"/>
    <property type="match status" value="1"/>
</dbReference>
<dbReference type="Gene3D" id="3.50.50.60">
    <property type="entry name" value="FAD/NAD(P)-binding domain"/>
    <property type="match status" value="1"/>
</dbReference>